<name>A0ABX2YED5_9CELL</name>
<organism evidence="2 3">
    <name type="scientific">Oerskovia enterophila</name>
    <dbReference type="NCBI Taxonomy" id="43678"/>
    <lineage>
        <taxon>Bacteria</taxon>
        <taxon>Bacillati</taxon>
        <taxon>Actinomycetota</taxon>
        <taxon>Actinomycetes</taxon>
        <taxon>Micrococcales</taxon>
        <taxon>Cellulomonadaceae</taxon>
        <taxon>Oerskovia</taxon>
    </lineage>
</organism>
<dbReference type="EMBL" id="MAQA01000007">
    <property type="protein sequence ID" value="OCI32325.1"/>
    <property type="molecule type" value="Genomic_DNA"/>
</dbReference>
<gene>
    <name evidence="2" type="ORF">OERS_09340</name>
</gene>
<accession>A0ABX2YED5</accession>
<evidence type="ECO:0000313" key="2">
    <source>
        <dbReference type="EMBL" id="OCI32325.1"/>
    </source>
</evidence>
<feature type="region of interest" description="Disordered" evidence="1">
    <location>
        <begin position="34"/>
        <end position="69"/>
    </location>
</feature>
<evidence type="ECO:0000313" key="3">
    <source>
        <dbReference type="Proteomes" id="UP000093412"/>
    </source>
</evidence>
<sequence length="69" mass="7176">MNGRPVPCGTIDRTGGVVSFDEYPPAPEVAVGLLDPGHGGPHIDSTLDHYAWDATPPPPPPPEEGHRGA</sequence>
<dbReference type="RefSeq" id="WP_068624794.1">
    <property type="nucleotide sequence ID" value="NZ_MAQA01000007.1"/>
</dbReference>
<dbReference type="Proteomes" id="UP000093412">
    <property type="component" value="Unassembled WGS sequence"/>
</dbReference>
<proteinExistence type="predicted"/>
<evidence type="ECO:0000256" key="1">
    <source>
        <dbReference type="SAM" id="MobiDB-lite"/>
    </source>
</evidence>
<protein>
    <recommendedName>
        <fullName evidence="4">N-acetylmuramoyl-L-alanine amidase</fullName>
    </recommendedName>
</protein>
<evidence type="ECO:0008006" key="4">
    <source>
        <dbReference type="Google" id="ProtNLM"/>
    </source>
</evidence>
<comment type="caution">
    <text evidence="2">The sequence shown here is derived from an EMBL/GenBank/DDBJ whole genome shotgun (WGS) entry which is preliminary data.</text>
</comment>
<reference evidence="2 3" key="1">
    <citation type="submission" date="2016-06" db="EMBL/GenBank/DDBJ databases">
        <title>Genome sequence of Oerskovia enterophila DSM 43852.</title>
        <authorList>
            <person name="Poehlein A."/>
            <person name="Jag V."/>
            <person name="Bengelsdorf F.R."/>
            <person name="Daniel R."/>
            <person name="Duerre P."/>
        </authorList>
    </citation>
    <scope>NUCLEOTIDE SEQUENCE [LARGE SCALE GENOMIC DNA]</scope>
    <source>
        <strain evidence="2 3">DSM 43852</strain>
    </source>
</reference>
<keyword evidence="3" id="KW-1185">Reference proteome</keyword>